<dbReference type="Gene3D" id="3.40.50.1820">
    <property type="entry name" value="alpha/beta hydrolase"/>
    <property type="match status" value="1"/>
</dbReference>
<dbReference type="GeneID" id="54780713"/>
<dbReference type="InterPro" id="IPR000073">
    <property type="entry name" value="AB_hydrolase_1"/>
</dbReference>
<accession>A0A642URR3</accession>
<dbReference type="OrthoDB" id="408373at2759"/>
<gene>
    <name evidence="4" type="ORF">DIURU_002062</name>
</gene>
<keyword evidence="1" id="KW-0378">Hydrolase</keyword>
<dbReference type="PANTHER" id="PTHR43329">
    <property type="entry name" value="EPOXIDE HYDROLASE"/>
    <property type="match status" value="1"/>
</dbReference>
<keyword evidence="5" id="KW-1185">Reference proteome</keyword>
<dbReference type="Pfam" id="PF00561">
    <property type="entry name" value="Abhydrolase_1"/>
    <property type="match status" value="1"/>
</dbReference>
<proteinExistence type="inferred from homology"/>
<dbReference type="AlphaFoldDB" id="A0A642URR3"/>
<dbReference type="EMBL" id="SWFT01000064">
    <property type="protein sequence ID" value="KAA8904110.1"/>
    <property type="molecule type" value="Genomic_DNA"/>
</dbReference>
<dbReference type="InterPro" id="IPR029058">
    <property type="entry name" value="AB_hydrolase_fold"/>
</dbReference>
<dbReference type="OMA" id="YLEWNPQ"/>
<dbReference type="RefSeq" id="XP_034013195.1">
    <property type="nucleotide sequence ID" value="XM_034154673.1"/>
</dbReference>
<evidence type="ECO:0000256" key="1">
    <source>
        <dbReference type="ARBA" id="ARBA00022801"/>
    </source>
</evidence>
<protein>
    <recommendedName>
        <fullName evidence="3">AB hydrolase-1 domain-containing protein</fullName>
    </recommendedName>
</protein>
<name>A0A642URR3_DIURU</name>
<feature type="domain" description="AB hydrolase-1" evidence="3">
    <location>
        <begin position="35"/>
        <end position="289"/>
    </location>
</feature>
<evidence type="ECO:0000313" key="5">
    <source>
        <dbReference type="Proteomes" id="UP000449547"/>
    </source>
</evidence>
<dbReference type="Proteomes" id="UP000449547">
    <property type="component" value="Unassembled WGS sequence"/>
</dbReference>
<evidence type="ECO:0000256" key="2">
    <source>
        <dbReference type="ARBA" id="ARBA00038334"/>
    </source>
</evidence>
<reference evidence="4 5" key="1">
    <citation type="submission" date="2019-07" db="EMBL/GenBank/DDBJ databases">
        <title>Genome assembly of two rare yeast pathogens: Diutina rugosa and Trichomonascus ciferrii.</title>
        <authorList>
            <person name="Mixao V."/>
            <person name="Saus E."/>
            <person name="Hansen A."/>
            <person name="Lass-Flor C."/>
            <person name="Gabaldon T."/>
        </authorList>
    </citation>
    <scope>NUCLEOTIDE SEQUENCE [LARGE SCALE GENOMIC DNA]</scope>
    <source>
        <strain evidence="4 5">CBS 613</strain>
    </source>
</reference>
<dbReference type="InterPro" id="IPR000639">
    <property type="entry name" value="Epox_hydrolase-like"/>
</dbReference>
<comment type="similarity">
    <text evidence="2">Belongs to the AB hydrolase superfamily. Epoxide hydrolase family.</text>
</comment>
<dbReference type="PRINTS" id="PR00412">
    <property type="entry name" value="EPOXHYDRLASE"/>
</dbReference>
<evidence type="ECO:0000259" key="3">
    <source>
        <dbReference type="Pfam" id="PF00561"/>
    </source>
</evidence>
<sequence length="305" mass="35051">MIYNVQLRNHSRVFTAKSTHRESDVYAAQPYDRIIFLLHGFPDNNDTYHLVWDQLVSAFPKSLLLAPAMRGYERSSQGPDHEYRVSDLASDVKAWITNINPPAGVHVHLVGHDWGAITCFKVGQLYPELVTSMVTLAIPYIANVHLPQLLWYSPEQVWYSSYFLTMQLKAIYSRKFAGDYLNALWKYWSPTWDFPERTIQSVQATLESPGVLDASTAYYRCLLNPLNLLQIKWVVDFDKVPTLILGGETDGCMSNRLLRYEKKLLNGTHNGKVEVREIPHAGHFLQQEAPREVADAVIEWIRKFP</sequence>
<dbReference type="GO" id="GO:0016787">
    <property type="term" value="F:hydrolase activity"/>
    <property type="evidence" value="ECO:0007669"/>
    <property type="project" value="UniProtKB-KW"/>
</dbReference>
<dbReference type="SUPFAM" id="SSF53474">
    <property type="entry name" value="alpha/beta-Hydrolases"/>
    <property type="match status" value="1"/>
</dbReference>
<dbReference type="VEuPathDB" id="FungiDB:DIURU_002062"/>
<organism evidence="4 5">
    <name type="scientific">Diutina rugosa</name>
    <name type="common">Yeast</name>
    <name type="synonym">Candida rugosa</name>
    <dbReference type="NCBI Taxonomy" id="5481"/>
    <lineage>
        <taxon>Eukaryota</taxon>
        <taxon>Fungi</taxon>
        <taxon>Dikarya</taxon>
        <taxon>Ascomycota</taxon>
        <taxon>Saccharomycotina</taxon>
        <taxon>Pichiomycetes</taxon>
        <taxon>Debaryomycetaceae</taxon>
        <taxon>Diutina</taxon>
    </lineage>
</organism>
<comment type="caution">
    <text evidence="4">The sequence shown here is derived from an EMBL/GenBank/DDBJ whole genome shotgun (WGS) entry which is preliminary data.</text>
</comment>
<evidence type="ECO:0000313" key="4">
    <source>
        <dbReference type="EMBL" id="KAA8904110.1"/>
    </source>
</evidence>